<sequence>MPARLPHPSGVILSRFLATKPPPHLLPISSFPFYPLASSSPSLPFPFRSPTSLTKFTCLLLGSHNRRSHSSAAARVPPPHDTFLAEEGVSWASLGVSPGLSDALSLASLPRPSLVQAAGIPSIFDGKDVVVAAETGSGKTHCYLVPLIDRLRIENADEASAPSVLLVLCPNVLLCDQVVRMAKTLAGDDGESLVRAAMVGGRQGWPAKRQDIIVSTPAALLNFVGDRKHSAEFLRQVKYVVLDEADMLLCGSFQNQVIRIINMLRYDEKLLSWSQTSEIDNGHTVNDAQMSPEPSDLEEEEDGLGDDSVSDEESDPADLDPSDMKDDGIAESAQRRDWRRARRTYKRSKQYIFVAATLPSNGKRTAGGVLKRLFPEAMWVSGCYLHYHNPRLEQKWVEVNIDTQIDELIKAVSQEMKPYPSDDSSIRRTIVFANTVEAVNAVANILGRAGIDCFLYHKDISLEERSETIINFREQGGVLVCTDAAARGLDIPNVSHVIQADFPTSAVDFLHRVGRTARAGRFGAITSLYTESNRDLVDAVREAGKLGKPLESAFSRKRSFRNKLKKRRGLGSPAAEVSPV</sequence>
<gene>
    <name evidence="1" type="ORF">MLD38_036301</name>
</gene>
<accession>A0ACB9LJV0</accession>
<evidence type="ECO:0000313" key="2">
    <source>
        <dbReference type="Proteomes" id="UP001057402"/>
    </source>
</evidence>
<dbReference type="Proteomes" id="UP001057402">
    <property type="component" value="Chromosome 11"/>
</dbReference>
<name>A0ACB9LJV0_9MYRT</name>
<keyword evidence="2" id="KW-1185">Reference proteome</keyword>
<protein>
    <submittedName>
        <fullName evidence="1">Uncharacterized protein</fullName>
    </submittedName>
</protein>
<comment type="caution">
    <text evidence="1">The sequence shown here is derived from an EMBL/GenBank/DDBJ whole genome shotgun (WGS) entry which is preliminary data.</text>
</comment>
<organism evidence="1 2">
    <name type="scientific">Melastoma candidum</name>
    <dbReference type="NCBI Taxonomy" id="119954"/>
    <lineage>
        <taxon>Eukaryota</taxon>
        <taxon>Viridiplantae</taxon>
        <taxon>Streptophyta</taxon>
        <taxon>Embryophyta</taxon>
        <taxon>Tracheophyta</taxon>
        <taxon>Spermatophyta</taxon>
        <taxon>Magnoliopsida</taxon>
        <taxon>eudicotyledons</taxon>
        <taxon>Gunneridae</taxon>
        <taxon>Pentapetalae</taxon>
        <taxon>rosids</taxon>
        <taxon>malvids</taxon>
        <taxon>Myrtales</taxon>
        <taxon>Melastomataceae</taxon>
        <taxon>Melastomatoideae</taxon>
        <taxon>Melastomateae</taxon>
        <taxon>Melastoma</taxon>
    </lineage>
</organism>
<dbReference type="EMBL" id="CM042890">
    <property type="protein sequence ID" value="KAI4311399.1"/>
    <property type="molecule type" value="Genomic_DNA"/>
</dbReference>
<reference evidence="2" key="1">
    <citation type="journal article" date="2023" name="Front. Plant Sci.">
        <title>Chromosomal-level genome assembly of Melastoma candidum provides insights into trichome evolution.</title>
        <authorList>
            <person name="Zhong Y."/>
            <person name="Wu W."/>
            <person name="Sun C."/>
            <person name="Zou P."/>
            <person name="Liu Y."/>
            <person name="Dai S."/>
            <person name="Zhou R."/>
        </authorList>
    </citation>
    <scope>NUCLEOTIDE SEQUENCE [LARGE SCALE GENOMIC DNA]</scope>
</reference>
<proteinExistence type="predicted"/>
<evidence type="ECO:0000313" key="1">
    <source>
        <dbReference type="EMBL" id="KAI4311399.1"/>
    </source>
</evidence>